<dbReference type="InterPro" id="IPR001447">
    <property type="entry name" value="Arylamine_N-AcTrfase"/>
</dbReference>
<comment type="similarity">
    <text evidence="1 2">Belongs to the arylamine N-acetyltransferase family.</text>
</comment>
<dbReference type="PANTHER" id="PTHR11786:SF0">
    <property type="entry name" value="ARYLAMINE N-ACETYLTRANSFERASE 4-RELATED"/>
    <property type="match status" value="1"/>
</dbReference>
<reference evidence="4" key="1">
    <citation type="journal article" date="2019" name="Int. J. Syst. Evol. Microbiol.">
        <title>The Global Catalogue of Microorganisms (GCM) 10K type strain sequencing project: providing services to taxonomists for standard genome sequencing and annotation.</title>
        <authorList>
            <consortium name="The Broad Institute Genomics Platform"/>
            <consortium name="The Broad Institute Genome Sequencing Center for Infectious Disease"/>
            <person name="Wu L."/>
            <person name="Ma J."/>
        </authorList>
    </citation>
    <scope>NUCLEOTIDE SEQUENCE [LARGE SCALE GENOMIC DNA]</scope>
    <source>
        <strain evidence="4">JCM 18298</strain>
    </source>
</reference>
<dbReference type="Pfam" id="PF00797">
    <property type="entry name" value="Acetyltransf_2"/>
    <property type="match status" value="1"/>
</dbReference>
<organism evidence="3 4">
    <name type="scientific">Nocardia callitridis</name>
    <dbReference type="NCBI Taxonomy" id="648753"/>
    <lineage>
        <taxon>Bacteria</taxon>
        <taxon>Bacillati</taxon>
        <taxon>Actinomycetota</taxon>
        <taxon>Actinomycetes</taxon>
        <taxon>Mycobacteriales</taxon>
        <taxon>Nocardiaceae</taxon>
        <taxon>Nocardia</taxon>
    </lineage>
</organism>
<protein>
    <submittedName>
        <fullName evidence="3">Arylamine N-acetyltransferase</fullName>
    </submittedName>
</protein>
<dbReference type="Gene3D" id="2.40.128.150">
    <property type="entry name" value="Cysteine proteinases"/>
    <property type="match status" value="1"/>
</dbReference>
<dbReference type="PANTHER" id="PTHR11786">
    <property type="entry name" value="N-HYDROXYARYLAMINE O-ACETYLTRANSFERASE"/>
    <property type="match status" value="1"/>
</dbReference>
<evidence type="ECO:0000313" key="4">
    <source>
        <dbReference type="Proteomes" id="UP001500603"/>
    </source>
</evidence>
<accession>A0ABP9KKR6</accession>
<name>A0ABP9KKR6_9NOCA</name>
<evidence type="ECO:0000256" key="2">
    <source>
        <dbReference type="RuleBase" id="RU003452"/>
    </source>
</evidence>
<dbReference type="InterPro" id="IPR038765">
    <property type="entry name" value="Papain-like_cys_pep_sf"/>
</dbReference>
<dbReference type="Proteomes" id="UP001500603">
    <property type="component" value="Unassembled WGS sequence"/>
</dbReference>
<evidence type="ECO:0000256" key="1">
    <source>
        <dbReference type="ARBA" id="ARBA00006547"/>
    </source>
</evidence>
<proteinExistence type="inferred from homology"/>
<dbReference type="Gene3D" id="3.30.2140.10">
    <property type="entry name" value="Arylamine N-acetyltransferase"/>
    <property type="match status" value="1"/>
</dbReference>
<gene>
    <name evidence="3" type="ORF">GCM10023318_39490</name>
</gene>
<dbReference type="SUPFAM" id="SSF54001">
    <property type="entry name" value="Cysteine proteinases"/>
    <property type="match status" value="1"/>
</dbReference>
<dbReference type="PRINTS" id="PR01543">
    <property type="entry name" value="ANATRNSFRASE"/>
</dbReference>
<dbReference type="EMBL" id="BAABJM010000003">
    <property type="protein sequence ID" value="GAA5059216.1"/>
    <property type="molecule type" value="Genomic_DNA"/>
</dbReference>
<evidence type="ECO:0000313" key="3">
    <source>
        <dbReference type="EMBL" id="GAA5059216.1"/>
    </source>
</evidence>
<sequence length="303" mass="34609">MADNQHHPTTNTGVRMSESIDSAYHWEGGELDLDAYLARIGFSGARTPTLANLRELVYGHTTTFPFENLDIMLGRGIELDLKTLQDKMVRQRRGGYCYENIGLFAAALERFGYDVTGLAGQVVMSTELLLRPRTHALLHVRADDDDRAWLCDVGFGGGPPGPIELVADSGEFAIERWRYRLERTRGRLDSELWLLHQFGRDGWVIRHRFTLDPNYRTDYRVGNHFVSTSPRSPFTTRPFVQRFRPEAHHTLDDTTWTIERPDGTGETHELALDELPRVLTEVFDIDLSEADAAVLVTAPWRRR</sequence>
<comment type="caution">
    <text evidence="3">The sequence shown here is derived from an EMBL/GenBank/DDBJ whole genome shotgun (WGS) entry which is preliminary data.</text>
</comment>
<keyword evidence="4" id="KW-1185">Reference proteome</keyword>